<organism evidence="8 9">
    <name type="scientific">Massilicoli timonensis</name>
    <dbReference type="NCBI Taxonomy" id="2015901"/>
    <lineage>
        <taxon>Bacteria</taxon>
        <taxon>Bacillati</taxon>
        <taxon>Bacillota</taxon>
        <taxon>Erysipelotrichia</taxon>
        <taxon>Erysipelotrichales</taxon>
        <taxon>Erysipelotrichaceae</taxon>
        <taxon>Massilicoli</taxon>
    </lineage>
</organism>
<evidence type="ECO:0000313" key="8">
    <source>
        <dbReference type="EMBL" id="MCQ5122065.1"/>
    </source>
</evidence>
<reference evidence="8 9" key="1">
    <citation type="submission" date="2022-06" db="EMBL/GenBank/DDBJ databases">
        <title>Isolation of gut microbiota from human fecal samples.</title>
        <authorList>
            <person name="Pamer E.G."/>
            <person name="Barat B."/>
            <person name="Waligurski E."/>
            <person name="Medina S."/>
            <person name="Paddock L."/>
            <person name="Mostad J."/>
        </authorList>
    </citation>
    <scope>NUCLEOTIDE SEQUENCE [LARGE SCALE GENOMIC DNA]</scope>
    <source>
        <strain evidence="8 9">DFI.6.1</strain>
    </source>
</reference>
<feature type="transmembrane region" description="Helical" evidence="6">
    <location>
        <begin position="7"/>
        <end position="29"/>
    </location>
</feature>
<evidence type="ECO:0000256" key="6">
    <source>
        <dbReference type="SAM" id="Phobius"/>
    </source>
</evidence>
<evidence type="ECO:0000256" key="3">
    <source>
        <dbReference type="ARBA" id="ARBA00022692"/>
    </source>
</evidence>
<sequence>MFGLSQVKNIVGILAGNTLYALAVVLFIVPNELITGGTTGMGLLFEQVLGVPLTLFVSLFNIAMFLLGFWVLGKQFALTTLISSFYYPFILSILQGFLGNEVMTQDRLLSCILAGLMIGAAIGIVIRCGASTGGMDIPPLVLHKKMGIPVSLSMYAFDFVILLGQMVIREREMVLYGILLVLIYTVVLDKVLVVGKSQIQVKIISKEYERINEMIIHQLDRGTTLMHAETGFKHSAYPVILSVVSPRELALLCDRVHEIDADAFMIIHQVNEVKGRGFSMAKHYE</sequence>
<dbReference type="Pfam" id="PF10035">
    <property type="entry name" value="DUF2179"/>
    <property type="match status" value="1"/>
</dbReference>
<dbReference type="InterPro" id="IPR051461">
    <property type="entry name" value="UPF0750_membrane"/>
</dbReference>
<dbReference type="InterPro" id="IPR003740">
    <property type="entry name" value="YitT"/>
</dbReference>
<dbReference type="CDD" id="cd16380">
    <property type="entry name" value="YitT_C"/>
    <property type="match status" value="1"/>
</dbReference>
<feature type="transmembrane region" description="Helical" evidence="6">
    <location>
        <begin position="76"/>
        <end position="95"/>
    </location>
</feature>
<keyword evidence="5 6" id="KW-0472">Membrane</keyword>
<comment type="subcellular location">
    <subcellularLocation>
        <location evidence="1">Cell membrane</location>
        <topology evidence="1">Multi-pass membrane protein</topology>
    </subcellularLocation>
</comment>
<feature type="transmembrane region" description="Helical" evidence="6">
    <location>
        <begin position="49"/>
        <end position="69"/>
    </location>
</feature>
<keyword evidence="2" id="KW-1003">Cell membrane</keyword>
<dbReference type="PANTHER" id="PTHR33545:SF5">
    <property type="entry name" value="UPF0750 MEMBRANE PROTEIN YITT"/>
    <property type="match status" value="1"/>
</dbReference>
<evidence type="ECO:0000256" key="1">
    <source>
        <dbReference type="ARBA" id="ARBA00004651"/>
    </source>
</evidence>
<keyword evidence="4 6" id="KW-1133">Transmembrane helix</keyword>
<dbReference type="InterPro" id="IPR015867">
    <property type="entry name" value="N-reg_PII/ATP_PRibTrfase_C"/>
</dbReference>
<keyword evidence="9" id="KW-1185">Reference proteome</keyword>
<evidence type="ECO:0000313" key="9">
    <source>
        <dbReference type="Proteomes" id="UP001524435"/>
    </source>
</evidence>
<name>A0ABT1SMY7_9FIRM</name>
<dbReference type="EMBL" id="JANGCH010000009">
    <property type="protein sequence ID" value="MCQ5122065.1"/>
    <property type="molecule type" value="Genomic_DNA"/>
</dbReference>
<dbReference type="PIRSF" id="PIRSF006483">
    <property type="entry name" value="Membrane_protein_YitT"/>
    <property type="match status" value="1"/>
</dbReference>
<comment type="caution">
    <text evidence="8">The sequence shown here is derived from an EMBL/GenBank/DDBJ whole genome shotgun (WGS) entry which is preliminary data.</text>
</comment>
<accession>A0ABT1SMY7</accession>
<dbReference type="RefSeq" id="WP_256197955.1">
    <property type="nucleotide sequence ID" value="NZ_JANGCH010000009.1"/>
</dbReference>
<evidence type="ECO:0000256" key="4">
    <source>
        <dbReference type="ARBA" id="ARBA00022989"/>
    </source>
</evidence>
<dbReference type="Proteomes" id="UP001524435">
    <property type="component" value="Unassembled WGS sequence"/>
</dbReference>
<dbReference type="Gene3D" id="3.30.70.120">
    <property type="match status" value="1"/>
</dbReference>
<evidence type="ECO:0000256" key="5">
    <source>
        <dbReference type="ARBA" id="ARBA00023136"/>
    </source>
</evidence>
<keyword evidence="3 6" id="KW-0812">Transmembrane</keyword>
<evidence type="ECO:0000259" key="7">
    <source>
        <dbReference type="Pfam" id="PF10035"/>
    </source>
</evidence>
<feature type="transmembrane region" description="Helical" evidence="6">
    <location>
        <begin position="147"/>
        <end position="168"/>
    </location>
</feature>
<feature type="transmembrane region" description="Helical" evidence="6">
    <location>
        <begin position="174"/>
        <end position="193"/>
    </location>
</feature>
<gene>
    <name evidence="8" type="ORF">NE663_07315</name>
</gene>
<feature type="domain" description="DUF2179" evidence="7">
    <location>
        <begin position="221"/>
        <end position="275"/>
    </location>
</feature>
<protein>
    <submittedName>
        <fullName evidence="8">YitT family protein</fullName>
    </submittedName>
</protein>
<proteinExistence type="predicted"/>
<dbReference type="InterPro" id="IPR019264">
    <property type="entry name" value="DUF2179"/>
</dbReference>
<evidence type="ECO:0000256" key="2">
    <source>
        <dbReference type="ARBA" id="ARBA00022475"/>
    </source>
</evidence>
<dbReference type="Pfam" id="PF02588">
    <property type="entry name" value="YitT_membrane"/>
    <property type="match status" value="1"/>
</dbReference>
<dbReference type="PANTHER" id="PTHR33545">
    <property type="entry name" value="UPF0750 MEMBRANE PROTEIN YITT-RELATED"/>
    <property type="match status" value="1"/>
</dbReference>
<feature type="transmembrane region" description="Helical" evidence="6">
    <location>
        <begin position="107"/>
        <end position="126"/>
    </location>
</feature>